<evidence type="ECO:0000256" key="1">
    <source>
        <dbReference type="ARBA" id="ARBA00010790"/>
    </source>
</evidence>
<reference evidence="7 8" key="1">
    <citation type="submission" date="2023-08" db="EMBL/GenBank/DDBJ databases">
        <title>Black Yeasts Isolated from many extreme environments.</title>
        <authorList>
            <person name="Coleine C."/>
            <person name="Stajich J.E."/>
            <person name="Selbmann L."/>
        </authorList>
    </citation>
    <scope>NUCLEOTIDE SEQUENCE [LARGE SCALE GENOMIC DNA]</scope>
    <source>
        <strain evidence="7 8">CCFEE 5935</strain>
    </source>
</reference>
<organism evidence="7 8">
    <name type="scientific">Saxophila tyrrhenica</name>
    <dbReference type="NCBI Taxonomy" id="1690608"/>
    <lineage>
        <taxon>Eukaryota</taxon>
        <taxon>Fungi</taxon>
        <taxon>Dikarya</taxon>
        <taxon>Ascomycota</taxon>
        <taxon>Pezizomycotina</taxon>
        <taxon>Dothideomycetes</taxon>
        <taxon>Dothideomycetidae</taxon>
        <taxon>Mycosphaerellales</taxon>
        <taxon>Extremaceae</taxon>
        <taxon>Saxophila</taxon>
    </lineage>
</organism>
<dbReference type="GO" id="GO:0050660">
    <property type="term" value="F:flavin adenine dinucleotide binding"/>
    <property type="evidence" value="ECO:0007669"/>
    <property type="project" value="InterPro"/>
</dbReference>
<protein>
    <recommendedName>
        <fullName evidence="5 6">Glucose-methanol-choline oxidoreductase N-terminal domain-containing protein</fullName>
    </recommendedName>
</protein>
<feature type="binding site" evidence="3">
    <location>
        <begin position="540"/>
        <end position="541"/>
    </location>
    <ligand>
        <name>FAD</name>
        <dbReference type="ChEBI" id="CHEBI:57692"/>
    </ligand>
</feature>
<feature type="binding site" evidence="3">
    <location>
        <position position="244"/>
    </location>
    <ligand>
        <name>FAD</name>
        <dbReference type="ChEBI" id="CHEBI:57692"/>
    </ligand>
</feature>
<comment type="caution">
    <text evidence="7">The sequence shown here is derived from an EMBL/GenBank/DDBJ whole genome shotgun (WGS) entry which is preliminary data.</text>
</comment>
<dbReference type="InterPro" id="IPR012132">
    <property type="entry name" value="GMC_OxRdtase"/>
</dbReference>
<evidence type="ECO:0000256" key="3">
    <source>
        <dbReference type="PIRSR" id="PIRSR000137-2"/>
    </source>
</evidence>
<evidence type="ECO:0000313" key="7">
    <source>
        <dbReference type="EMBL" id="KAK5163116.1"/>
    </source>
</evidence>
<dbReference type="Pfam" id="PF00732">
    <property type="entry name" value="GMC_oxred_N"/>
    <property type="match status" value="1"/>
</dbReference>
<dbReference type="Gene3D" id="3.50.50.60">
    <property type="entry name" value="FAD/NAD(P)-binding domain"/>
    <property type="match status" value="1"/>
</dbReference>
<evidence type="ECO:0000256" key="4">
    <source>
        <dbReference type="RuleBase" id="RU003968"/>
    </source>
</evidence>
<feature type="binding site" evidence="3">
    <location>
        <position position="95"/>
    </location>
    <ligand>
        <name>FAD</name>
        <dbReference type="ChEBI" id="CHEBI:57692"/>
    </ligand>
</feature>
<dbReference type="GO" id="GO:0016614">
    <property type="term" value="F:oxidoreductase activity, acting on CH-OH group of donors"/>
    <property type="evidence" value="ECO:0007669"/>
    <property type="project" value="InterPro"/>
</dbReference>
<sequence length="608" mass="66091">MAGHGVPADDFVGRKFSYLVVGGGTAGLCVAARLSEDPDITVGILEAGAGHIQDPAIDVPGRYGEGIGTAYDWQYETTAQPGLGGRKLPWPRGKVLGGTSALNFMTWNRPNREDLDSWAELGIAGWSWDEMLPYYKKSEKFSPPDSEDVTEHRLVHDPTALGTDGPVAVSYSKEYSPSHRLWHDTLANLNVQTNEAHLSGSSIGAWTTITAVDAGSRTRSYAAPAYYLPNAARPNLVLCTSATVTEVVLENDQSASKWAAKGVRFHCEGKQYAATASEEVIICAGSVASPQLLELSGIGSPSVLEAAGTPVKISNPNVGEHLQDHIMTATIYEIDPSVPNPDTLRNDPVAAAMADHIYATTKGGPRTILPVSLCYLPLTHFVSPSRLSSLAERASTATPRDIARKCRLEQAQRLGQIEYIFDVGNWSTTMPPEKASQQEGRGKKAYATLLQILQYPFSLGSIHISPHHPHGKPIIDPQYYAGAQGPLDLEIQELCAQFGQKIVDTPPLRDFVQRRVWPPENLTEEEELRTWIVENTVTDWHPVGTCSMGGREGSEAGVVDERLRVYGVEGLRVVDASVMPLQIGAHLQATVYAIAEKAGDMIREDRRR</sequence>
<dbReference type="SUPFAM" id="SSF54373">
    <property type="entry name" value="FAD-linked reductases, C-terminal domain"/>
    <property type="match status" value="1"/>
</dbReference>
<dbReference type="RefSeq" id="XP_064653664.1">
    <property type="nucleotide sequence ID" value="XM_064808116.1"/>
</dbReference>
<dbReference type="PROSITE" id="PS00624">
    <property type="entry name" value="GMC_OXRED_2"/>
    <property type="match status" value="1"/>
</dbReference>
<dbReference type="PANTHER" id="PTHR11552">
    <property type="entry name" value="GLUCOSE-METHANOL-CHOLINE GMC OXIDOREDUCTASE"/>
    <property type="match status" value="1"/>
</dbReference>
<dbReference type="InterPro" id="IPR036188">
    <property type="entry name" value="FAD/NAD-bd_sf"/>
</dbReference>
<keyword evidence="3 4" id="KW-0274">FAD</keyword>
<dbReference type="InterPro" id="IPR000172">
    <property type="entry name" value="GMC_OxRdtase_N"/>
</dbReference>
<dbReference type="AlphaFoldDB" id="A0AAV9NTY3"/>
<dbReference type="Gene3D" id="3.30.560.10">
    <property type="entry name" value="Glucose Oxidase, domain 3"/>
    <property type="match status" value="1"/>
</dbReference>
<evidence type="ECO:0000259" key="6">
    <source>
        <dbReference type="PROSITE" id="PS00624"/>
    </source>
</evidence>
<feature type="active site" description="Proton acceptor" evidence="2">
    <location>
        <position position="586"/>
    </location>
</feature>
<gene>
    <name evidence="7" type="ORF">LTR77_010900</name>
</gene>
<evidence type="ECO:0000256" key="2">
    <source>
        <dbReference type="PIRSR" id="PIRSR000137-1"/>
    </source>
</evidence>
<feature type="binding site" evidence="3">
    <location>
        <position position="99"/>
    </location>
    <ligand>
        <name>FAD</name>
        <dbReference type="ChEBI" id="CHEBI:57692"/>
    </ligand>
</feature>
<name>A0AAV9NTY3_9PEZI</name>
<accession>A0AAV9NTY3</accession>
<dbReference type="PIRSF" id="PIRSF000137">
    <property type="entry name" value="Alcohol_oxidase"/>
    <property type="match status" value="1"/>
</dbReference>
<comment type="similarity">
    <text evidence="1 4">Belongs to the GMC oxidoreductase family.</text>
</comment>
<dbReference type="InterPro" id="IPR007867">
    <property type="entry name" value="GMC_OxRtase_C"/>
</dbReference>
<dbReference type="SUPFAM" id="SSF51905">
    <property type="entry name" value="FAD/NAD(P)-binding domain"/>
    <property type="match status" value="1"/>
</dbReference>
<keyword evidence="4" id="KW-0285">Flavoprotein</keyword>
<keyword evidence="8" id="KW-1185">Reference proteome</keyword>
<feature type="domain" description="Glucose-methanol-choline oxidoreductase N-terminal" evidence="6">
    <location>
        <begin position="285"/>
        <end position="299"/>
    </location>
</feature>
<comment type="cofactor">
    <cofactor evidence="3">
        <name>FAD</name>
        <dbReference type="ChEBI" id="CHEBI:57692"/>
    </cofactor>
</comment>
<dbReference type="PANTHER" id="PTHR11552:SF210">
    <property type="entry name" value="GLUCOSE-METHANOL-CHOLINE OXIDOREDUCTASE N-TERMINAL DOMAIN-CONTAINING PROTEIN-RELATED"/>
    <property type="match status" value="1"/>
</dbReference>
<evidence type="ECO:0000259" key="5">
    <source>
        <dbReference type="PROSITE" id="PS00623"/>
    </source>
</evidence>
<dbReference type="Pfam" id="PF05199">
    <property type="entry name" value="GMC_oxred_C"/>
    <property type="match status" value="1"/>
</dbReference>
<dbReference type="PROSITE" id="PS00623">
    <property type="entry name" value="GMC_OXRED_1"/>
    <property type="match status" value="1"/>
</dbReference>
<feature type="domain" description="Glucose-methanol-choline oxidoreductase N-terminal" evidence="5">
    <location>
        <begin position="93"/>
        <end position="116"/>
    </location>
</feature>
<dbReference type="GeneID" id="89932224"/>
<evidence type="ECO:0000313" key="8">
    <source>
        <dbReference type="Proteomes" id="UP001337655"/>
    </source>
</evidence>
<dbReference type="EMBL" id="JAVRRT010000028">
    <property type="protein sequence ID" value="KAK5163116.1"/>
    <property type="molecule type" value="Genomic_DNA"/>
</dbReference>
<feature type="active site" description="Proton donor" evidence="2">
    <location>
        <position position="541"/>
    </location>
</feature>
<proteinExistence type="inferred from homology"/>
<dbReference type="Proteomes" id="UP001337655">
    <property type="component" value="Unassembled WGS sequence"/>
</dbReference>